<reference evidence="2" key="1">
    <citation type="journal article" date="2021" name="BMC Genomics">
        <title>Chromosome-level genome assembly and manually-curated proteome of model necrotroph Parastagonospora nodorum Sn15 reveals a genome-wide trove of candidate effector homologs, and redundancy of virulence-related functions within an accessory chromosome.</title>
        <authorList>
            <person name="Bertazzoni S."/>
            <person name="Jones D.A.B."/>
            <person name="Phan H.T."/>
            <person name="Tan K.-C."/>
            <person name="Hane J.K."/>
        </authorList>
    </citation>
    <scope>NUCLEOTIDE SEQUENCE [LARGE SCALE GENOMIC DNA]</scope>
    <source>
        <strain evidence="2">SN15 / ATCC MYA-4574 / FGSC 10173)</strain>
    </source>
</reference>
<dbReference type="EMBL" id="CP069044">
    <property type="protein sequence ID" value="QRD07489.1"/>
    <property type="molecule type" value="Genomic_DNA"/>
</dbReference>
<keyword evidence="2" id="KW-1185">Reference proteome</keyword>
<evidence type="ECO:0000313" key="1">
    <source>
        <dbReference type="EMBL" id="QRD07489.1"/>
    </source>
</evidence>
<dbReference type="Proteomes" id="UP000663193">
    <property type="component" value="Chromosome 22"/>
</dbReference>
<dbReference type="VEuPathDB" id="FungiDB:JI435_424460"/>
<dbReference type="AlphaFoldDB" id="A0A7U2ICS5"/>
<name>A0A7U2ICS5_PHANO</name>
<organism evidence="1 2">
    <name type="scientific">Phaeosphaeria nodorum (strain SN15 / ATCC MYA-4574 / FGSC 10173)</name>
    <name type="common">Glume blotch fungus</name>
    <name type="synonym">Parastagonospora nodorum</name>
    <dbReference type="NCBI Taxonomy" id="321614"/>
    <lineage>
        <taxon>Eukaryota</taxon>
        <taxon>Fungi</taxon>
        <taxon>Dikarya</taxon>
        <taxon>Ascomycota</taxon>
        <taxon>Pezizomycotina</taxon>
        <taxon>Dothideomycetes</taxon>
        <taxon>Pleosporomycetidae</taxon>
        <taxon>Pleosporales</taxon>
        <taxon>Pleosporineae</taxon>
        <taxon>Phaeosphaeriaceae</taxon>
        <taxon>Parastagonospora</taxon>
    </lineage>
</organism>
<accession>A0A7U2ICS5</accession>
<gene>
    <name evidence="1" type="ORF">JI435_424460</name>
</gene>
<protein>
    <submittedName>
        <fullName evidence="1">Uncharacterized protein</fullName>
    </submittedName>
</protein>
<proteinExistence type="predicted"/>
<sequence>MAQLPSMRSPIQPQILDHLSVQPRLPYAPFSTNSQDVKSPCRYYPYVFFLDPISTRGGEASLRTDSLVQPCAELGMRRS</sequence>
<evidence type="ECO:0000313" key="2">
    <source>
        <dbReference type="Proteomes" id="UP000663193"/>
    </source>
</evidence>